<dbReference type="GO" id="GO:0016810">
    <property type="term" value="F:hydrolase activity, acting on carbon-nitrogen (but not peptide) bonds"/>
    <property type="evidence" value="ECO:0007669"/>
    <property type="project" value="InterPro"/>
</dbReference>
<dbReference type="PANTHER" id="PTHR46471">
    <property type="entry name" value="CHITIN DEACETYLASE"/>
    <property type="match status" value="1"/>
</dbReference>
<keyword evidence="3" id="KW-0378">Hydrolase</keyword>
<accession>A0A226ET14</accession>
<dbReference type="OrthoDB" id="6342337at2759"/>
<dbReference type="Pfam" id="PF01522">
    <property type="entry name" value="Polysacc_deac_1"/>
    <property type="match status" value="1"/>
</dbReference>
<dbReference type="SUPFAM" id="SSF88713">
    <property type="entry name" value="Glycoside hydrolase/deacetylase"/>
    <property type="match status" value="1"/>
</dbReference>
<organism evidence="7 8">
    <name type="scientific">Folsomia candida</name>
    <name type="common">Springtail</name>
    <dbReference type="NCBI Taxonomy" id="158441"/>
    <lineage>
        <taxon>Eukaryota</taxon>
        <taxon>Metazoa</taxon>
        <taxon>Ecdysozoa</taxon>
        <taxon>Arthropoda</taxon>
        <taxon>Hexapoda</taxon>
        <taxon>Collembola</taxon>
        <taxon>Entomobryomorpha</taxon>
        <taxon>Isotomoidea</taxon>
        <taxon>Isotomidae</taxon>
        <taxon>Proisotominae</taxon>
        <taxon>Folsomia</taxon>
    </lineage>
</organism>
<protein>
    <submittedName>
        <fullName evidence="7">Peptidoglycan-N-acetylglucosamine deacetylase</fullName>
    </submittedName>
</protein>
<evidence type="ECO:0000256" key="2">
    <source>
        <dbReference type="ARBA" id="ARBA00022729"/>
    </source>
</evidence>
<evidence type="ECO:0000313" key="7">
    <source>
        <dbReference type="EMBL" id="OXA60358.1"/>
    </source>
</evidence>
<dbReference type="PANTHER" id="PTHR46471:SF2">
    <property type="entry name" value="CHITIN DEACETYLASE-RELATED"/>
    <property type="match status" value="1"/>
</dbReference>
<dbReference type="PROSITE" id="PS51677">
    <property type="entry name" value="NODB"/>
    <property type="match status" value="1"/>
</dbReference>
<evidence type="ECO:0000256" key="3">
    <source>
        <dbReference type="ARBA" id="ARBA00022801"/>
    </source>
</evidence>
<evidence type="ECO:0000313" key="8">
    <source>
        <dbReference type="Proteomes" id="UP000198287"/>
    </source>
</evidence>
<keyword evidence="1" id="KW-0479">Metal-binding</keyword>
<name>A0A226ET14_FOLCA</name>
<evidence type="ECO:0000256" key="5">
    <source>
        <dbReference type="SAM" id="SignalP"/>
    </source>
</evidence>
<dbReference type="Proteomes" id="UP000198287">
    <property type="component" value="Unassembled WGS sequence"/>
</dbReference>
<feature type="signal peptide" evidence="5">
    <location>
        <begin position="1"/>
        <end position="22"/>
    </location>
</feature>
<keyword evidence="2 5" id="KW-0732">Signal</keyword>
<comment type="caution">
    <text evidence="7">The sequence shown here is derived from an EMBL/GenBank/DDBJ whole genome shotgun (WGS) entry which is preliminary data.</text>
</comment>
<reference evidence="7 8" key="1">
    <citation type="submission" date="2015-12" db="EMBL/GenBank/DDBJ databases">
        <title>The genome of Folsomia candida.</title>
        <authorList>
            <person name="Faddeeva A."/>
            <person name="Derks M.F."/>
            <person name="Anvar Y."/>
            <person name="Smit S."/>
            <person name="Van Straalen N."/>
            <person name="Roelofs D."/>
        </authorList>
    </citation>
    <scope>NUCLEOTIDE SEQUENCE [LARGE SCALE GENOMIC DNA]</scope>
    <source>
        <strain evidence="7 8">VU population</strain>
        <tissue evidence="7">Whole body</tissue>
    </source>
</reference>
<dbReference type="InterPro" id="IPR002509">
    <property type="entry name" value="NODB_dom"/>
</dbReference>
<proteinExistence type="predicted"/>
<evidence type="ECO:0000256" key="1">
    <source>
        <dbReference type="ARBA" id="ARBA00022723"/>
    </source>
</evidence>
<dbReference type="EMBL" id="LNIX01000002">
    <property type="protein sequence ID" value="OXA60358.1"/>
    <property type="molecule type" value="Genomic_DNA"/>
</dbReference>
<dbReference type="GO" id="GO:0046872">
    <property type="term" value="F:metal ion binding"/>
    <property type="evidence" value="ECO:0007669"/>
    <property type="project" value="UniProtKB-KW"/>
</dbReference>
<keyword evidence="4" id="KW-0119">Carbohydrate metabolism</keyword>
<dbReference type="PROSITE" id="PS51257">
    <property type="entry name" value="PROKAR_LIPOPROTEIN"/>
    <property type="match status" value="1"/>
</dbReference>
<sequence length="296" mass="32439">MLISRQLIHLNLMLSCISVTQSQVHSVAYKLSKSYTLITTIHNHNATGNQLEKMVNKMGLIFTLVGVISLALATLGSPYPKAKQEDGVHTKCTQPGMFSLTFDDGPLPGRTEAVLDVLKEANVTATFFVCGQTYSDLHSVEGQATVRRIIAEGHQIGIHTWSHPYLADPWRSVEEVTNEVKSVADKLLEITGNRIPIMRPPYGAYNDSVLDIVRGELGLEVIMWNVNTLDWSHPGDTAAAIENYKIETSGSHPSVDSFIALHHDPLPGSSELAVEAIRFMISAGYRFVTVGECIGL</sequence>
<dbReference type="AlphaFoldDB" id="A0A226ET14"/>
<dbReference type="InterPro" id="IPR011330">
    <property type="entry name" value="Glyco_hydro/deAcase_b/a-brl"/>
</dbReference>
<feature type="domain" description="NodB homology" evidence="6">
    <location>
        <begin position="96"/>
        <end position="288"/>
    </location>
</feature>
<dbReference type="STRING" id="158441.A0A226ET14"/>
<feature type="chain" id="PRO_5012240281" evidence="5">
    <location>
        <begin position="23"/>
        <end position="296"/>
    </location>
</feature>
<evidence type="ECO:0000256" key="4">
    <source>
        <dbReference type="ARBA" id="ARBA00023277"/>
    </source>
</evidence>
<dbReference type="Gene3D" id="3.20.20.370">
    <property type="entry name" value="Glycoside hydrolase/deacetylase"/>
    <property type="match status" value="1"/>
</dbReference>
<gene>
    <name evidence="7" type="ORF">Fcan01_04753</name>
</gene>
<evidence type="ECO:0000259" key="6">
    <source>
        <dbReference type="PROSITE" id="PS51677"/>
    </source>
</evidence>
<dbReference type="GO" id="GO:0005975">
    <property type="term" value="P:carbohydrate metabolic process"/>
    <property type="evidence" value="ECO:0007669"/>
    <property type="project" value="InterPro"/>
</dbReference>
<keyword evidence="8" id="KW-1185">Reference proteome</keyword>